<organism evidence="5 6">
    <name type="scientific">Sphaeramia orbicularis</name>
    <name type="common">orbiculate cardinalfish</name>
    <dbReference type="NCBI Taxonomy" id="375764"/>
    <lineage>
        <taxon>Eukaryota</taxon>
        <taxon>Metazoa</taxon>
        <taxon>Chordata</taxon>
        <taxon>Craniata</taxon>
        <taxon>Vertebrata</taxon>
        <taxon>Euteleostomi</taxon>
        <taxon>Actinopterygii</taxon>
        <taxon>Neopterygii</taxon>
        <taxon>Teleostei</taxon>
        <taxon>Neoteleostei</taxon>
        <taxon>Acanthomorphata</taxon>
        <taxon>Gobiaria</taxon>
        <taxon>Kurtiformes</taxon>
        <taxon>Apogonoidei</taxon>
        <taxon>Apogonidae</taxon>
        <taxon>Apogoninae</taxon>
        <taxon>Sphaeramia</taxon>
    </lineage>
</organism>
<dbReference type="InterPro" id="IPR036860">
    <property type="entry name" value="SH2_dom_sf"/>
</dbReference>
<feature type="domain" description="SH2" evidence="4">
    <location>
        <begin position="35"/>
        <end position="126"/>
    </location>
</feature>
<protein>
    <recommendedName>
        <fullName evidence="4">SH2 domain-containing protein</fullName>
    </recommendedName>
</protein>
<reference evidence="5" key="3">
    <citation type="submission" date="2025-09" db="UniProtKB">
        <authorList>
            <consortium name="Ensembl"/>
        </authorList>
    </citation>
    <scope>IDENTIFICATION</scope>
</reference>
<dbReference type="Ensembl" id="ENSSORT00005022962.1">
    <property type="protein sequence ID" value="ENSSORP00005022303.1"/>
    <property type="gene ID" value="ENSSORG00005010871.1"/>
</dbReference>
<dbReference type="Gene3D" id="3.30.505.10">
    <property type="entry name" value="SH2 domain"/>
    <property type="match status" value="1"/>
</dbReference>
<evidence type="ECO:0000256" key="1">
    <source>
        <dbReference type="ARBA" id="ARBA00022999"/>
    </source>
</evidence>
<feature type="compositionally biased region" description="Polar residues" evidence="3">
    <location>
        <begin position="256"/>
        <end position="268"/>
    </location>
</feature>
<evidence type="ECO:0000256" key="2">
    <source>
        <dbReference type="PROSITE-ProRule" id="PRU00191"/>
    </source>
</evidence>
<dbReference type="Pfam" id="PF00017">
    <property type="entry name" value="SH2"/>
    <property type="match status" value="1"/>
</dbReference>
<reference evidence="5" key="1">
    <citation type="submission" date="2019-06" db="EMBL/GenBank/DDBJ databases">
        <authorList>
            <consortium name="Wellcome Sanger Institute Data Sharing"/>
        </authorList>
    </citation>
    <scope>NUCLEOTIDE SEQUENCE [LARGE SCALE GENOMIC DNA]</scope>
</reference>
<dbReference type="Proteomes" id="UP000472271">
    <property type="component" value="Chromosome 4"/>
</dbReference>
<dbReference type="AlphaFoldDB" id="A0A673A132"/>
<dbReference type="PANTHER" id="PTHR14388:SF3">
    <property type="entry name" value="HEMATOPOIETIC SH2 DOMAIN-CONTAINING PROTEIN"/>
    <property type="match status" value="1"/>
</dbReference>
<dbReference type="InParanoid" id="A0A673A132"/>
<dbReference type="PROSITE" id="PS50001">
    <property type="entry name" value="SH2"/>
    <property type="match status" value="1"/>
</dbReference>
<dbReference type="CTD" id="84941"/>
<name>A0A673A132_9TELE</name>
<evidence type="ECO:0000313" key="6">
    <source>
        <dbReference type="Proteomes" id="UP000472271"/>
    </source>
</evidence>
<evidence type="ECO:0000313" key="5">
    <source>
        <dbReference type="Ensembl" id="ENSSORP00005022303.1"/>
    </source>
</evidence>
<gene>
    <name evidence="5" type="primary">hsh2d</name>
</gene>
<dbReference type="OrthoDB" id="67310at2759"/>
<proteinExistence type="predicted"/>
<dbReference type="RefSeq" id="XP_029988408.1">
    <property type="nucleotide sequence ID" value="XM_030132548.1"/>
</dbReference>
<dbReference type="SMART" id="SM00252">
    <property type="entry name" value="SH2"/>
    <property type="match status" value="1"/>
</dbReference>
<sequence>MKMDWGLTQTQQDALTWFTKSQLQAVIRNGIIPEWFHGIISRKTAEELLMPKPPGYFLIRVSESRIGYTLSYRAEDRCRHFMIDALEDGDYIIVGENTRHRLLQDLVDFHRRTPIMPYSEVLTVPCGQATNDKVDYAELLFPQRRLTPNSISPPNNSIQPIKSHPVSQEDVPPALPHRPTNLRHSVALFPNSQPGRLYPSLEEQCSFVFSSPPDMPVPTTRKRYTVTDTTLSQPPAVASRSCMPLPKPNQSCIQTISSPQSPSAQDANVQPVKGQDTKPSVVSNLKNFKKKFQKKRSSSLEYVYEDINVGADQRAKSAESTEDTEHEYQEIPGLQQMVEGSHFSYNCTPVSDGVLPQEYLPPPPFAPGY</sequence>
<dbReference type="GO" id="GO:0005737">
    <property type="term" value="C:cytoplasm"/>
    <property type="evidence" value="ECO:0007669"/>
    <property type="project" value="TreeGrafter"/>
</dbReference>
<dbReference type="PRINTS" id="PR00401">
    <property type="entry name" value="SH2DOMAIN"/>
</dbReference>
<dbReference type="PANTHER" id="PTHR14388">
    <property type="entry name" value="T CELL-SPECIFIC ADAPTER PROTEIN TSAD"/>
    <property type="match status" value="1"/>
</dbReference>
<feature type="region of interest" description="Disordered" evidence="3">
    <location>
        <begin position="256"/>
        <end position="278"/>
    </location>
</feature>
<reference evidence="5" key="2">
    <citation type="submission" date="2025-08" db="UniProtKB">
        <authorList>
            <consortium name="Ensembl"/>
        </authorList>
    </citation>
    <scope>IDENTIFICATION</scope>
</reference>
<dbReference type="SUPFAM" id="SSF55550">
    <property type="entry name" value="SH2 domain"/>
    <property type="match status" value="1"/>
</dbReference>
<dbReference type="FunCoup" id="A0A673A132">
    <property type="interactions" value="619"/>
</dbReference>
<dbReference type="InterPro" id="IPR000980">
    <property type="entry name" value="SH2"/>
</dbReference>
<keyword evidence="1 2" id="KW-0727">SH2 domain</keyword>
<evidence type="ECO:0000256" key="3">
    <source>
        <dbReference type="SAM" id="MobiDB-lite"/>
    </source>
</evidence>
<evidence type="ECO:0000259" key="4">
    <source>
        <dbReference type="PROSITE" id="PS50001"/>
    </source>
</evidence>
<dbReference type="GeneID" id="115418162"/>
<keyword evidence="6" id="KW-1185">Reference proteome</keyword>
<accession>A0A673A132</accession>